<keyword evidence="7" id="KW-0269">Exonuclease</keyword>
<feature type="compositionally biased region" description="Basic and acidic residues" evidence="5">
    <location>
        <begin position="47"/>
        <end position="57"/>
    </location>
</feature>
<protein>
    <submittedName>
        <fullName evidence="7">RNA exonuclease 4</fullName>
    </submittedName>
</protein>
<dbReference type="AlphaFoldDB" id="F4PQE3"/>
<dbReference type="PANTHER" id="PTHR12801:SF45">
    <property type="entry name" value="RNA EXONUCLEASE 4"/>
    <property type="match status" value="1"/>
</dbReference>
<dbReference type="InterPro" id="IPR013520">
    <property type="entry name" value="Ribonucl_H"/>
</dbReference>
<keyword evidence="8" id="KW-1185">Reference proteome</keyword>
<dbReference type="Proteomes" id="UP000007797">
    <property type="component" value="Unassembled WGS sequence"/>
</dbReference>
<evidence type="ECO:0000256" key="3">
    <source>
        <dbReference type="ARBA" id="ARBA00022801"/>
    </source>
</evidence>
<keyword evidence="3" id="KW-0378">Hydrolase</keyword>
<dbReference type="GeneID" id="14874301"/>
<dbReference type="SUPFAM" id="SSF53098">
    <property type="entry name" value="Ribonuclease H-like"/>
    <property type="match status" value="1"/>
</dbReference>
<organism evidence="7 8">
    <name type="scientific">Cavenderia fasciculata</name>
    <name type="common">Slime mold</name>
    <name type="synonym">Dictyostelium fasciculatum</name>
    <dbReference type="NCBI Taxonomy" id="261658"/>
    <lineage>
        <taxon>Eukaryota</taxon>
        <taxon>Amoebozoa</taxon>
        <taxon>Evosea</taxon>
        <taxon>Eumycetozoa</taxon>
        <taxon>Dictyostelia</taxon>
        <taxon>Acytosteliales</taxon>
        <taxon>Cavenderiaceae</taxon>
        <taxon>Cavenderia</taxon>
    </lineage>
</organism>
<dbReference type="SMART" id="SM00479">
    <property type="entry name" value="EXOIII"/>
    <property type="match status" value="1"/>
</dbReference>
<dbReference type="GO" id="GO:0005634">
    <property type="term" value="C:nucleus"/>
    <property type="evidence" value="ECO:0007669"/>
    <property type="project" value="TreeGrafter"/>
</dbReference>
<dbReference type="OrthoDB" id="20404at2759"/>
<keyword evidence="1" id="KW-0698">rRNA processing</keyword>
<dbReference type="KEGG" id="dfa:DFA_04736"/>
<evidence type="ECO:0000259" key="6">
    <source>
        <dbReference type="SMART" id="SM00479"/>
    </source>
</evidence>
<evidence type="ECO:0000256" key="5">
    <source>
        <dbReference type="SAM" id="MobiDB-lite"/>
    </source>
</evidence>
<dbReference type="InterPro" id="IPR036397">
    <property type="entry name" value="RNaseH_sf"/>
</dbReference>
<feature type="compositionally biased region" description="Low complexity" evidence="5">
    <location>
        <begin position="156"/>
        <end position="167"/>
    </location>
</feature>
<evidence type="ECO:0000256" key="1">
    <source>
        <dbReference type="ARBA" id="ARBA00022552"/>
    </source>
</evidence>
<feature type="compositionally biased region" description="Low complexity" evidence="5">
    <location>
        <begin position="61"/>
        <end position="70"/>
    </location>
</feature>
<dbReference type="InterPro" id="IPR047021">
    <property type="entry name" value="REXO1/3/4-like"/>
</dbReference>
<dbReference type="GO" id="GO:0004527">
    <property type="term" value="F:exonuclease activity"/>
    <property type="evidence" value="ECO:0007669"/>
    <property type="project" value="UniProtKB-KW"/>
</dbReference>
<evidence type="ECO:0000313" key="7">
    <source>
        <dbReference type="EMBL" id="EGG22606.1"/>
    </source>
</evidence>
<dbReference type="STRING" id="1054147.F4PQE3"/>
<dbReference type="Gene3D" id="3.30.420.10">
    <property type="entry name" value="Ribonuclease H-like superfamily/Ribonuclease H"/>
    <property type="match status" value="1"/>
</dbReference>
<feature type="region of interest" description="Disordered" evidence="5">
    <location>
        <begin position="336"/>
        <end position="373"/>
    </location>
</feature>
<gene>
    <name evidence="7" type="primary">rexo4</name>
    <name evidence="7" type="ORF">DFA_04736</name>
</gene>
<name>F4PQE3_CACFS</name>
<feature type="compositionally biased region" description="Basic and acidic residues" evidence="5">
    <location>
        <begin position="1"/>
        <end position="20"/>
    </location>
</feature>
<feature type="region of interest" description="Disordered" evidence="5">
    <location>
        <begin position="137"/>
        <end position="178"/>
    </location>
</feature>
<feature type="domain" description="Exonuclease" evidence="6">
    <location>
        <begin position="215"/>
        <end position="425"/>
    </location>
</feature>
<evidence type="ECO:0000313" key="8">
    <source>
        <dbReference type="Proteomes" id="UP000007797"/>
    </source>
</evidence>
<dbReference type="GO" id="GO:0006364">
    <property type="term" value="P:rRNA processing"/>
    <property type="evidence" value="ECO:0007669"/>
    <property type="project" value="UniProtKB-KW"/>
</dbReference>
<evidence type="ECO:0000256" key="2">
    <source>
        <dbReference type="ARBA" id="ARBA00022722"/>
    </source>
</evidence>
<dbReference type="PANTHER" id="PTHR12801">
    <property type="entry name" value="RNA EXONUCLEASE REXO1 / RECO3 FAMILY MEMBER-RELATED"/>
    <property type="match status" value="1"/>
</dbReference>
<accession>F4PQE3</accession>
<feature type="compositionally biased region" description="Low complexity" evidence="5">
    <location>
        <begin position="80"/>
        <end position="93"/>
    </location>
</feature>
<keyword evidence="2" id="KW-0540">Nuclease</keyword>
<feature type="region of interest" description="Disordered" evidence="5">
    <location>
        <begin position="1"/>
        <end position="102"/>
    </location>
</feature>
<feature type="compositionally biased region" description="Low complexity" evidence="5">
    <location>
        <begin position="21"/>
        <end position="46"/>
    </location>
</feature>
<reference evidence="8" key="1">
    <citation type="journal article" date="2011" name="Genome Res.">
        <title>Phylogeny-wide analysis of social amoeba genomes highlights ancient origins for complex intercellular communication.</title>
        <authorList>
            <person name="Heidel A.J."/>
            <person name="Lawal H.M."/>
            <person name="Felder M."/>
            <person name="Schilde C."/>
            <person name="Helps N.R."/>
            <person name="Tunggal B."/>
            <person name="Rivero F."/>
            <person name="John U."/>
            <person name="Schleicher M."/>
            <person name="Eichinger L."/>
            <person name="Platzer M."/>
            <person name="Noegel A.A."/>
            <person name="Schaap P."/>
            <person name="Gloeckner G."/>
        </authorList>
    </citation>
    <scope>NUCLEOTIDE SEQUENCE [LARGE SCALE GENOMIC DNA]</scope>
    <source>
        <strain evidence="8">SH3</strain>
    </source>
</reference>
<evidence type="ECO:0000256" key="4">
    <source>
        <dbReference type="ARBA" id="ARBA00025599"/>
    </source>
</evidence>
<dbReference type="EMBL" id="GL883009">
    <property type="protein sequence ID" value="EGG22606.1"/>
    <property type="molecule type" value="Genomic_DNA"/>
</dbReference>
<comment type="function">
    <text evidence="4">Exoribonuclease involved in ribosome biosynthesis. Involved in the processing of ITS1, the internal transcribed spacer localized between the 18S and 5.8S rRNAs.</text>
</comment>
<dbReference type="RefSeq" id="XP_004360457.1">
    <property type="nucleotide sequence ID" value="XM_004360400.1"/>
</dbReference>
<dbReference type="GO" id="GO:0003676">
    <property type="term" value="F:nucleic acid binding"/>
    <property type="evidence" value="ECO:0007669"/>
    <property type="project" value="InterPro"/>
</dbReference>
<dbReference type="InterPro" id="IPR012337">
    <property type="entry name" value="RNaseH-like_sf"/>
</dbReference>
<dbReference type="Pfam" id="PF00929">
    <property type="entry name" value="RNase_T"/>
    <property type="match status" value="1"/>
</dbReference>
<proteinExistence type="predicted"/>
<sequence>MSEKNHNQNKRKQMEVDTKVKTPAAAVVPTKAPTAKPAAAKPAAGAVDKKKKDDNKKKFNNKYNKFNGPKKYIKKKKTPKAATADGADNNNNNKKNEHIVKKQKVAEIVEPIVIEPPKPVEPIDAAKIGSNWELLKKKRKVKPQQPSQEEKKPEQEQSSSSSTTRSVPPKKKDELDGIEIDESKSIFDLRTTIDKSYVVYECQRGTKGTNTRSTKRVAIDCEMVEVIDDEGARKSSLGSVCVINQYGNTIYKSFAKPDRRVSDFRTRWSGLTKAKIDSAPPAAQVQKAVAQLLRDKIVIGHDLATDLKVLEIHVDPKFQRDSSSFDPLMCDQELQVKKKKDSHSAAPQKKLNLQDLMTNDDDNNNSAGGAKENELVTVTRRMPQSLKKLAAIHLGVRIQKGQHNAEEDALTSMMLYNKFKKQWEDETTKKFYHQKKPNQIKKQEQQEKYDEYKRNKEYYFQSLKK</sequence>